<keyword evidence="2" id="KW-0819">tRNA processing</keyword>
<reference evidence="5 6" key="1">
    <citation type="submission" date="2024-04" db="EMBL/GenBank/DDBJ databases">
        <title>genome sequences of Mucor flavus KT1a and Helicostylum pulchrum KT1b strains isolated from the surface of a dry-aged beef.</title>
        <authorList>
            <person name="Toyotome T."/>
            <person name="Hosono M."/>
            <person name="Torimaru M."/>
            <person name="Fukuda K."/>
            <person name="Mikami N."/>
        </authorList>
    </citation>
    <scope>NUCLEOTIDE SEQUENCE [LARGE SCALE GENOMIC DNA]</scope>
    <source>
        <strain evidence="5 6">KT1a</strain>
    </source>
</reference>
<sequence length="332" mass="38068">MSDDEEEEELLDYSRLLKKTRAPKRGNKSTDTSTELDQRSVEATRNALFECIQVKPNLPKQCSRGQLNQLSAPYWTTITVSKGTHLRTVGFANKGTVTLFPEEAAFLVSRDALVVTNQDDQVLKFQDFCMMLCDIDTDGWITFDKYQVYAYLKRLGYIVLRSKYSVPINKEIDSPDDTATTSLWDLFCSNLSRWIYKNNRLSLVWDYKYTSYREIYSTLQIIPSSPWYKPFYKSLCRTFDWDVYKPTSSFKKKEPGVPDFRVIVNNVHDPIPSLHEQNQLFSQLVPSNSYQPVKNTELKELGGGPTFVMALVGDAEGISFLRMIGDGLADIV</sequence>
<evidence type="ECO:0000256" key="3">
    <source>
        <dbReference type="SAM" id="MobiDB-lite"/>
    </source>
</evidence>
<organism evidence="5 6">
    <name type="scientific">Mucor flavus</name>
    <dbReference type="NCBI Taxonomy" id="439312"/>
    <lineage>
        <taxon>Eukaryota</taxon>
        <taxon>Fungi</taxon>
        <taxon>Fungi incertae sedis</taxon>
        <taxon>Mucoromycota</taxon>
        <taxon>Mucoromycotina</taxon>
        <taxon>Mucoromycetes</taxon>
        <taxon>Mucorales</taxon>
        <taxon>Mucorineae</taxon>
        <taxon>Mucoraceae</taxon>
        <taxon>Mucor</taxon>
    </lineage>
</organism>
<comment type="caution">
    <text evidence="5">The sequence shown here is derived from an EMBL/GenBank/DDBJ whole genome shotgun (WGS) entry which is preliminary data.</text>
</comment>
<keyword evidence="6" id="KW-1185">Reference proteome</keyword>
<dbReference type="Pfam" id="PF12928">
    <property type="entry name" value="tRNA_int_end_N2"/>
    <property type="match status" value="1"/>
</dbReference>
<proteinExistence type="inferred from homology"/>
<feature type="compositionally biased region" description="Basic residues" evidence="3">
    <location>
        <begin position="16"/>
        <end position="27"/>
    </location>
</feature>
<comment type="similarity">
    <text evidence="1">Belongs to the SEN54 family.</text>
</comment>
<accession>A0ABP9ZFS6</accession>
<protein>
    <recommendedName>
        <fullName evidence="4">tRNA-splicing endonuclease subunit Sen54 N-terminal domain-containing protein</fullName>
    </recommendedName>
</protein>
<dbReference type="PANTHER" id="PTHR21027">
    <property type="entry name" value="TRNA-SPLICING ENDONUCLEASE SUBUNIT SEN54"/>
    <property type="match status" value="1"/>
</dbReference>
<dbReference type="Proteomes" id="UP001473302">
    <property type="component" value="Unassembled WGS sequence"/>
</dbReference>
<feature type="region of interest" description="Disordered" evidence="3">
    <location>
        <begin position="15"/>
        <end position="39"/>
    </location>
</feature>
<feature type="domain" description="tRNA-splicing endonuclease subunit Sen54 N-terminal" evidence="4">
    <location>
        <begin position="77"/>
        <end position="115"/>
    </location>
</feature>
<dbReference type="InterPro" id="IPR024336">
    <property type="entry name" value="tRNA_splic_suSen54_N"/>
</dbReference>
<name>A0ABP9ZFS6_9FUNG</name>
<dbReference type="InterPro" id="IPR024337">
    <property type="entry name" value="tRNA_splic_suSen54"/>
</dbReference>
<evidence type="ECO:0000256" key="1">
    <source>
        <dbReference type="ARBA" id="ARBA00005736"/>
    </source>
</evidence>
<evidence type="ECO:0000259" key="4">
    <source>
        <dbReference type="Pfam" id="PF12928"/>
    </source>
</evidence>
<evidence type="ECO:0000313" key="5">
    <source>
        <dbReference type="EMBL" id="GAA5817921.1"/>
    </source>
</evidence>
<gene>
    <name evidence="5" type="ORF">MFLAVUS_011500</name>
</gene>
<evidence type="ECO:0000256" key="2">
    <source>
        <dbReference type="ARBA" id="ARBA00022694"/>
    </source>
</evidence>
<evidence type="ECO:0000313" key="6">
    <source>
        <dbReference type="Proteomes" id="UP001473302"/>
    </source>
</evidence>
<dbReference type="EMBL" id="BAABUK010000061">
    <property type="protein sequence ID" value="GAA5817921.1"/>
    <property type="molecule type" value="Genomic_DNA"/>
</dbReference>
<dbReference type="PANTHER" id="PTHR21027:SF1">
    <property type="entry name" value="TRNA-SPLICING ENDONUCLEASE SUBUNIT SEN54"/>
    <property type="match status" value="1"/>
</dbReference>